<evidence type="ECO:0000313" key="2">
    <source>
        <dbReference type="EMBL" id="RXH87075.1"/>
    </source>
</evidence>
<keyword evidence="3" id="KW-1185">Reference proteome</keyword>
<proteinExistence type="predicted"/>
<dbReference type="Proteomes" id="UP000290289">
    <property type="component" value="Chromosome 10"/>
</dbReference>
<gene>
    <name evidence="2" type="ORF">DVH24_028575</name>
    <name evidence="1" type="ORF">DVH24_034921</name>
</gene>
<evidence type="ECO:0000313" key="3">
    <source>
        <dbReference type="Proteomes" id="UP000290289"/>
    </source>
</evidence>
<reference evidence="2 3" key="1">
    <citation type="submission" date="2018-10" db="EMBL/GenBank/DDBJ databases">
        <title>A high-quality apple genome assembly.</title>
        <authorList>
            <person name="Hu J."/>
        </authorList>
    </citation>
    <scope>NUCLEOTIDE SEQUENCE [LARGE SCALE GENOMIC DNA]</scope>
    <source>
        <strain evidence="3">cv. HFTH1</strain>
        <tissue evidence="2">Young leaf</tissue>
    </source>
</reference>
<evidence type="ECO:0000313" key="1">
    <source>
        <dbReference type="EMBL" id="RXH81500.1"/>
    </source>
</evidence>
<protein>
    <submittedName>
        <fullName evidence="2">Uncharacterized protein</fullName>
    </submittedName>
</protein>
<comment type="caution">
    <text evidence="2">The sequence shown here is derived from an EMBL/GenBank/DDBJ whole genome shotgun (WGS) entry which is preliminary data.</text>
</comment>
<accession>A0A498IXK3</accession>
<dbReference type="EMBL" id="RDQH01000338">
    <property type="protein sequence ID" value="RXH81500.1"/>
    <property type="molecule type" value="Genomic_DNA"/>
</dbReference>
<sequence length="72" mass="8122">MWFCEGVARFCRAKSGFWSDKVKLLVAAEEGFTLVLGSGKDLRSLREMKKVAVSPPSREELFVVGDLMRNQI</sequence>
<organism evidence="2 3">
    <name type="scientific">Malus domestica</name>
    <name type="common">Apple</name>
    <name type="synonym">Pyrus malus</name>
    <dbReference type="NCBI Taxonomy" id="3750"/>
    <lineage>
        <taxon>Eukaryota</taxon>
        <taxon>Viridiplantae</taxon>
        <taxon>Streptophyta</taxon>
        <taxon>Embryophyta</taxon>
        <taxon>Tracheophyta</taxon>
        <taxon>Spermatophyta</taxon>
        <taxon>Magnoliopsida</taxon>
        <taxon>eudicotyledons</taxon>
        <taxon>Gunneridae</taxon>
        <taxon>Pentapetalae</taxon>
        <taxon>rosids</taxon>
        <taxon>fabids</taxon>
        <taxon>Rosales</taxon>
        <taxon>Rosaceae</taxon>
        <taxon>Amygdaloideae</taxon>
        <taxon>Maleae</taxon>
        <taxon>Malus</taxon>
    </lineage>
</organism>
<name>A0A498IXK3_MALDO</name>
<dbReference type="Proteomes" id="UP000290289">
    <property type="component" value="Chromosome 12"/>
</dbReference>
<dbReference type="EMBL" id="RDQH01000336">
    <property type="protein sequence ID" value="RXH87075.1"/>
    <property type="molecule type" value="Genomic_DNA"/>
</dbReference>
<dbReference type="AlphaFoldDB" id="A0A498IXK3"/>